<sequence length="38" mass="4065">MIMVYTGLFTGLVAFYLVGAAASIILNKKTISAPVFRS</sequence>
<dbReference type="EMBL" id="FZMP01000219">
    <property type="protein sequence ID" value="SNQ62412.1"/>
    <property type="molecule type" value="Genomic_DNA"/>
</dbReference>
<dbReference type="Proteomes" id="UP000218615">
    <property type="component" value="Unassembled WGS sequence"/>
</dbReference>
<keyword evidence="2" id="KW-1185">Reference proteome</keyword>
<accession>A0A284VT08</accession>
<proteinExistence type="predicted"/>
<evidence type="ECO:0000313" key="1">
    <source>
        <dbReference type="EMBL" id="SNQ62412.1"/>
    </source>
</evidence>
<protein>
    <submittedName>
        <fullName evidence="1">Uncharacterized protein</fullName>
    </submittedName>
</protein>
<gene>
    <name evidence="1" type="ORF">MNV_700066</name>
</gene>
<evidence type="ECO:0000313" key="2">
    <source>
        <dbReference type="Proteomes" id="UP000218615"/>
    </source>
</evidence>
<organism evidence="1 2">
    <name type="scientific">Candidatus Methanoperedens nitratireducens</name>
    <dbReference type="NCBI Taxonomy" id="1392998"/>
    <lineage>
        <taxon>Archaea</taxon>
        <taxon>Methanobacteriati</taxon>
        <taxon>Methanobacteriota</taxon>
        <taxon>Stenosarchaea group</taxon>
        <taxon>Methanomicrobia</taxon>
        <taxon>Methanosarcinales</taxon>
        <taxon>ANME-2 cluster</taxon>
        <taxon>Candidatus Methanoperedentaceae</taxon>
        <taxon>Candidatus Methanoperedens</taxon>
    </lineage>
</organism>
<reference evidence="2" key="1">
    <citation type="submission" date="2017-06" db="EMBL/GenBank/DDBJ databases">
        <authorList>
            <person name="Cremers G."/>
        </authorList>
    </citation>
    <scope>NUCLEOTIDE SEQUENCE [LARGE SCALE GENOMIC DNA]</scope>
</reference>
<dbReference type="AlphaFoldDB" id="A0A284VT08"/>
<name>A0A284VT08_9EURY</name>